<dbReference type="AlphaFoldDB" id="A0A9E7G2Y3"/>
<dbReference type="OrthoDB" id="1689175at2759"/>
<accession>A0A9E7G2Y3</accession>
<evidence type="ECO:0000313" key="1">
    <source>
        <dbReference type="EMBL" id="URE05357.1"/>
    </source>
</evidence>
<organism evidence="1 2">
    <name type="scientific">Musa troglodytarum</name>
    <name type="common">fe'i banana</name>
    <dbReference type="NCBI Taxonomy" id="320322"/>
    <lineage>
        <taxon>Eukaryota</taxon>
        <taxon>Viridiplantae</taxon>
        <taxon>Streptophyta</taxon>
        <taxon>Embryophyta</taxon>
        <taxon>Tracheophyta</taxon>
        <taxon>Spermatophyta</taxon>
        <taxon>Magnoliopsida</taxon>
        <taxon>Liliopsida</taxon>
        <taxon>Zingiberales</taxon>
        <taxon>Musaceae</taxon>
        <taxon>Musa</taxon>
    </lineage>
</organism>
<evidence type="ECO:0000313" key="2">
    <source>
        <dbReference type="Proteomes" id="UP001055439"/>
    </source>
</evidence>
<sequence>MRYDISPLWIVIVQFNSSSLRLSSVLHSFIGRVAGIPEASHRIKSSCVHSSVQELLFYSIQQSAINF</sequence>
<dbReference type="EMBL" id="CP097507">
    <property type="protein sequence ID" value="URE05357.1"/>
    <property type="molecule type" value="Genomic_DNA"/>
</dbReference>
<reference evidence="1" key="1">
    <citation type="submission" date="2022-05" db="EMBL/GenBank/DDBJ databases">
        <title>The Musa troglodytarum L. genome provides insights into the mechanism of non-climacteric behaviour and enrichment of carotenoids.</title>
        <authorList>
            <person name="Wang J."/>
        </authorList>
    </citation>
    <scope>NUCLEOTIDE SEQUENCE</scope>
    <source>
        <tissue evidence="1">Leaf</tissue>
    </source>
</reference>
<keyword evidence="2" id="KW-1185">Reference proteome</keyword>
<dbReference type="Proteomes" id="UP001055439">
    <property type="component" value="Chromosome 5"/>
</dbReference>
<proteinExistence type="predicted"/>
<protein>
    <submittedName>
        <fullName evidence="1">Uncharacterized protein</fullName>
    </submittedName>
</protein>
<gene>
    <name evidence="1" type="ORF">MUK42_20732</name>
</gene>
<name>A0A9E7G2Y3_9LILI</name>